<accession>B9G7M7</accession>
<name>B9G7M7_ORYSJ</name>
<proteinExistence type="predicted"/>
<dbReference type="AlphaFoldDB" id="B9G7M7"/>
<evidence type="ECO:0000313" key="2">
    <source>
        <dbReference type="EMBL" id="EEE50612.1"/>
    </source>
</evidence>
<reference evidence="2" key="2">
    <citation type="submission" date="2008-12" db="EMBL/GenBank/DDBJ databases">
        <title>Improved gene annotation of the rice (Oryza sativa) genomes.</title>
        <authorList>
            <person name="Wang J."/>
            <person name="Li R."/>
            <person name="Fan W."/>
            <person name="Huang Q."/>
            <person name="Zhang J."/>
            <person name="Zhou Y."/>
            <person name="Hu Y."/>
            <person name="Zi S."/>
            <person name="Li J."/>
            <person name="Ni P."/>
            <person name="Zheng H."/>
            <person name="Zhang Y."/>
            <person name="Zhao M."/>
            <person name="Hao Q."/>
            <person name="McDermott J."/>
            <person name="Samudrala R."/>
            <person name="Kristiansen K."/>
            <person name="Wong G.K.-S."/>
        </authorList>
    </citation>
    <scope>NUCLEOTIDE SEQUENCE</scope>
</reference>
<dbReference type="EMBL" id="CM000147">
    <property type="protein sequence ID" value="EEE50612.1"/>
    <property type="molecule type" value="Genomic_DNA"/>
</dbReference>
<reference evidence="2" key="1">
    <citation type="journal article" date="2005" name="PLoS Biol.">
        <title>The genomes of Oryza sativa: a history of duplications.</title>
        <authorList>
            <person name="Yu J."/>
            <person name="Wang J."/>
            <person name="Lin W."/>
            <person name="Li S."/>
            <person name="Li H."/>
            <person name="Zhou J."/>
            <person name="Ni P."/>
            <person name="Dong W."/>
            <person name="Hu S."/>
            <person name="Zeng C."/>
            <person name="Zhang J."/>
            <person name="Zhang Y."/>
            <person name="Li R."/>
            <person name="Xu Z."/>
            <person name="Li S."/>
            <person name="Li X."/>
            <person name="Zheng H."/>
            <person name="Cong L."/>
            <person name="Lin L."/>
            <person name="Yin J."/>
            <person name="Geng J."/>
            <person name="Li G."/>
            <person name="Shi J."/>
            <person name="Liu J."/>
            <person name="Lv H."/>
            <person name="Li J."/>
            <person name="Wang J."/>
            <person name="Deng Y."/>
            <person name="Ran L."/>
            <person name="Shi X."/>
            <person name="Wang X."/>
            <person name="Wu Q."/>
            <person name="Li C."/>
            <person name="Ren X."/>
            <person name="Wang J."/>
            <person name="Wang X."/>
            <person name="Li D."/>
            <person name="Liu D."/>
            <person name="Zhang X."/>
            <person name="Ji Z."/>
            <person name="Zhao W."/>
            <person name="Sun Y."/>
            <person name="Zhang Z."/>
            <person name="Bao J."/>
            <person name="Han Y."/>
            <person name="Dong L."/>
            <person name="Ji J."/>
            <person name="Chen P."/>
            <person name="Wu S."/>
            <person name="Liu J."/>
            <person name="Xiao Y."/>
            <person name="Bu D."/>
            <person name="Tan J."/>
            <person name="Yang L."/>
            <person name="Ye C."/>
            <person name="Zhang J."/>
            <person name="Xu J."/>
            <person name="Zhou Y."/>
            <person name="Yu Y."/>
            <person name="Zhang B."/>
            <person name="Zhuang S."/>
            <person name="Wei H."/>
            <person name="Liu B."/>
            <person name="Lei M."/>
            <person name="Yu H."/>
            <person name="Li Y."/>
            <person name="Xu H."/>
            <person name="Wei S."/>
            <person name="He X."/>
            <person name="Fang L."/>
            <person name="Zhang Z."/>
            <person name="Zhang Y."/>
            <person name="Huang X."/>
            <person name="Su Z."/>
            <person name="Tong W."/>
            <person name="Li J."/>
            <person name="Tong Z."/>
            <person name="Li S."/>
            <person name="Ye J."/>
            <person name="Wang L."/>
            <person name="Fang L."/>
            <person name="Lei T."/>
            <person name="Chen C."/>
            <person name="Chen H."/>
            <person name="Xu Z."/>
            <person name="Li H."/>
            <person name="Huang H."/>
            <person name="Zhang F."/>
            <person name="Xu H."/>
            <person name="Li N."/>
            <person name="Zhao C."/>
            <person name="Li S."/>
            <person name="Dong L."/>
            <person name="Huang Y."/>
            <person name="Li L."/>
            <person name="Xi Y."/>
            <person name="Qi Q."/>
            <person name="Li W."/>
            <person name="Zhang B."/>
            <person name="Hu W."/>
            <person name="Zhang Y."/>
            <person name="Tian X."/>
            <person name="Jiao Y."/>
            <person name="Liang X."/>
            <person name="Jin J."/>
            <person name="Gao L."/>
            <person name="Zheng W."/>
            <person name="Hao B."/>
            <person name="Liu S."/>
            <person name="Wang W."/>
            <person name="Yuan L."/>
            <person name="Cao M."/>
            <person name="McDermott J."/>
            <person name="Samudrala R."/>
            <person name="Wang J."/>
            <person name="Wong G.K."/>
            <person name="Yang H."/>
        </authorList>
    </citation>
    <scope>NUCLEOTIDE SEQUENCE [LARGE SCALE GENOMIC DNA]</scope>
</reference>
<dbReference type="Proteomes" id="UP000007752">
    <property type="component" value="Chromosome 10"/>
</dbReference>
<feature type="compositionally biased region" description="Low complexity" evidence="1">
    <location>
        <begin position="84"/>
        <end position="101"/>
    </location>
</feature>
<protein>
    <submittedName>
        <fullName evidence="2">Uncharacterized protein</fullName>
    </submittedName>
</protein>
<organism evidence="2">
    <name type="scientific">Oryza sativa subsp. japonica</name>
    <name type="common">Rice</name>
    <dbReference type="NCBI Taxonomy" id="39947"/>
    <lineage>
        <taxon>Eukaryota</taxon>
        <taxon>Viridiplantae</taxon>
        <taxon>Streptophyta</taxon>
        <taxon>Embryophyta</taxon>
        <taxon>Tracheophyta</taxon>
        <taxon>Spermatophyta</taxon>
        <taxon>Magnoliopsida</taxon>
        <taxon>Liliopsida</taxon>
        <taxon>Poales</taxon>
        <taxon>Poaceae</taxon>
        <taxon>BOP clade</taxon>
        <taxon>Oryzoideae</taxon>
        <taxon>Oryzeae</taxon>
        <taxon>Oryzinae</taxon>
        <taxon>Oryza</taxon>
        <taxon>Oryza sativa</taxon>
    </lineage>
</organism>
<feature type="region of interest" description="Disordered" evidence="1">
    <location>
        <begin position="84"/>
        <end position="150"/>
    </location>
</feature>
<gene>
    <name evidence="2" type="ORF">OsJ_30807</name>
</gene>
<sequence>MRSSSNTAIAAASSSLAASGAVASWNGGAGAEKGRVGRREEVEARHLAMAAMVVVHDGRLLTLRSSRLAPAAAQLSRSAAAMQLSKSATAARRSPRQQRAAMPNAVVPGGGSALRRDGSGAGQGATRGRPRRHGGARLVGSGTRSAMMEA</sequence>
<evidence type="ECO:0000256" key="1">
    <source>
        <dbReference type="SAM" id="MobiDB-lite"/>
    </source>
</evidence>